<keyword evidence="2" id="KW-1185">Reference proteome</keyword>
<name>A0A9D4RSI8_DREPO</name>
<evidence type="ECO:0000313" key="1">
    <source>
        <dbReference type="EMBL" id="KAH3880021.1"/>
    </source>
</evidence>
<gene>
    <name evidence="1" type="ORF">DPMN_003933</name>
</gene>
<dbReference type="Proteomes" id="UP000828390">
    <property type="component" value="Unassembled WGS sequence"/>
</dbReference>
<sequence>MPRQHVNYLKVNPASGISIDLVALEHSVDVVSCSKLQGRVPHDVDLIKVKLCLCCSILLHFIQDVTGGPRIWPCCQCAIAQSCGKV</sequence>
<proteinExistence type="predicted"/>
<organism evidence="1 2">
    <name type="scientific">Dreissena polymorpha</name>
    <name type="common">Zebra mussel</name>
    <name type="synonym">Mytilus polymorpha</name>
    <dbReference type="NCBI Taxonomy" id="45954"/>
    <lineage>
        <taxon>Eukaryota</taxon>
        <taxon>Metazoa</taxon>
        <taxon>Spiralia</taxon>
        <taxon>Lophotrochozoa</taxon>
        <taxon>Mollusca</taxon>
        <taxon>Bivalvia</taxon>
        <taxon>Autobranchia</taxon>
        <taxon>Heteroconchia</taxon>
        <taxon>Euheterodonta</taxon>
        <taxon>Imparidentia</taxon>
        <taxon>Neoheterodontei</taxon>
        <taxon>Myida</taxon>
        <taxon>Dreissenoidea</taxon>
        <taxon>Dreissenidae</taxon>
        <taxon>Dreissena</taxon>
    </lineage>
</organism>
<accession>A0A9D4RSI8</accession>
<comment type="caution">
    <text evidence="1">The sequence shown here is derived from an EMBL/GenBank/DDBJ whole genome shotgun (WGS) entry which is preliminary data.</text>
</comment>
<evidence type="ECO:0000313" key="2">
    <source>
        <dbReference type="Proteomes" id="UP000828390"/>
    </source>
</evidence>
<reference evidence="1" key="1">
    <citation type="journal article" date="2019" name="bioRxiv">
        <title>The Genome of the Zebra Mussel, Dreissena polymorpha: A Resource for Invasive Species Research.</title>
        <authorList>
            <person name="McCartney M.A."/>
            <person name="Auch B."/>
            <person name="Kono T."/>
            <person name="Mallez S."/>
            <person name="Zhang Y."/>
            <person name="Obille A."/>
            <person name="Becker A."/>
            <person name="Abrahante J.E."/>
            <person name="Garbe J."/>
            <person name="Badalamenti J.P."/>
            <person name="Herman A."/>
            <person name="Mangelson H."/>
            <person name="Liachko I."/>
            <person name="Sullivan S."/>
            <person name="Sone E.D."/>
            <person name="Koren S."/>
            <person name="Silverstein K.A.T."/>
            <person name="Beckman K.B."/>
            <person name="Gohl D.M."/>
        </authorList>
    </citation>
    <scope>NUCLEOTIDE SEQUENCE</scope>
    <source>
        <strain evidence="1">Duluth1</strain>
        <tissue evidence="1">Whole animal</tissue>
    </source>
</reference>
<protein>
    <submittedName>
        <fullName evidence="1">Uncharacterized protein</fullName>
    </submittedName>
</protein>
<reference evidence="1" key="2">
    <citation type="submission" date="2020-11" db="EMBL/GenBank/DDBJ databases">
        <authorList>
            <person name="McCartney M.A."/>
            <person name="Auch B."/>
            <person name="Kono T."/>
            <person name="Mallez S."/>
            <person name="Becker A."/>
            <person name="Gohl D.M."/>
            <person name="Silverstein K.A.T."/>
            <person name="Koren S."/>
            <person name="Bechman K.B."/>
            <person name="Herman A."/>
            <person name="Abrahante J.E."/>
            <person name="Garbe J."/>
        </authorList>
    </citation>
    <scope>NUCLEOTIDE SEQUENCE</scope>
    <source>
        <strain evidence="1">Duluth1</strain>
        <tissue evidence="1">Whole animal</tissue>
    </source>
</reference>
<dbReference type="AlphaFoldDB" id="A0A9D4RSI8"/>
<dbReference type="EMBL" id="JAIWYP010000001">
    <property type="protein sequence ID" value="KAH3880021.1"/>
    <property type="molecule type" value="Genomic_DNA"/>
</dbReference>